<dbReference type="InterPro" id="IPR002364">
    <property type="entry name" value="Quin_OxRdtase/zeta-crystal_CS"/>
</dbReference>
<comment type="pathway">
    <text evidence="2">Antibiotic biosynthesis.</text>
</comment>
<dbReference type="Pfam" id="PF08659">
    <property type="entry name" value="KR"/>
    <property type="match status" value="2"/>
</dbReference>
<dbReference type="InterPro" id="IPR049552">
    <property type="entry name" value="PKS_DH_N"/>
</dbReference>
<dbReference type="InterPro" id="IPR014030">
    <property type="entry name" value="Ketoacyl_synth_N"/>
</dbReference>
<dbReference type="SUPFAM" id="SSF51735">
    <property type="entry name" value="NAD(P)-binding Rossmann-fold domains"/>
    <property type="match status" value="5"/>
</dbReference>
<keyword evidence="14" id="KW-1185">Reference proteome</keyword>
<dbReference type="InterPro" id="IPR020843">
    <property type="entry name" value="ER"/>
</dbReference>
<dbReference type="OrthoDB" id="9778690at2"/>
<dbReference type="SMART" id="SM00826">
    <property type="entry name" value="PKS_DH"/>
    <property type="match status" value="1"/>
</dbReference>
<dbReference type="CDD" id="cd08952">
    <property type="entry name" value="KR_1_SDR_x"/>
    <property type="match status" value="1"/>
</dbReference>
<dbReference type="InterPro" id="IPR014043">
    <property type="entry name" value="Acyl_transferase_dom"/>
</dbReference>
<feature type="domain" description="Ketosynthase family 3 (KS3)" evidence="11">
    <location>
        <begin position="33"/>
        <end position="457"/>
    </location>
</feature>
<dbReference type="RefSeq" id="WP_099199033.1">
    <property type="nucleotide sequence ID" value="NZ_NHZO01000136.1"/>
</dbReference>
<dbReference type="CDD" id="cd08956">
    <property type="entry name" value="KR_3_FAS_SDR_x"/>
    <property type="match status" value="1"/>
</dbReference>
<dbReference type="PROSITE" id="PS01162">
    <property type="entry name" value="QOR_ZETA_CRYSTAL"/>
    <property type="match status" value="1"/>
</dbReference>
<dbReference type="EMBL" id="NHZO01000136">
    <property type="protein sequence ID" value="PHQ51841.1"/>
    <property type="molecule type" value="Genomic_DNA"/>
</dbReference>
<feature type="active site" description="Proton donor; for dehydratase activity" evidence="9">
    <location>
        <position position="2637"/>
    </location>
</feature>
<dbReference type="InterPro" id="IPR049551">
    <property type="entry name" value="PKS_DH_C"/>
</dbReference>
<feature type="region of interest" description="C-terminal hotdog fold" evidence="9">
    <location>
        <begin position="2576"/>
        <end position="2720"/>
    </location>
</feature>
<evidence type="ECO:0000256" key="9">
    <source>
        <dbReference type="PROSITE-ProRule" id="PRU01363"/>
    </source>
</evidence>
<evidence type="ECO:0000256" key="7">
    <source>
        <dbReference type="ARBA" id="ARBA00023268"/>
    </source>
</evidence>
<dbReference type="Gene3D" id="3.40.47.10">
    <property type="match status" value="2"/>
</dbReference>
<dbReference type="InterPro" id="IPR016039">
    <property type="entry name" value="Thiolase-like"/>
</dbReference>
<dbReference type="FunFam" id="1.10.1200.10:FF:000007">
    <property type="entry name" value="Probable polyketide synthase pks17"/>
    <property type="match status" value="2"/>
</dbReference>
<dbReference type="PANTHER" id="PTHR43775">
    <property type="entry name" value="FATTY ACID SYNTHASE"/>
    <property type="match status" value="1"/>
</dbReference>
<dbReference type="Gene3D" id="6.10.140.1830">
    <property type="match status" value="1"/>
</dbReference>
<dbReference type="GO" id="GO:0033068">
    <property type="term" value="P:macrolide biosynthetic process"/>
    <property type="evidence" value="ECO:0007669"/>
    <property type="project" value="UniProtKB-ARBA"/>
</dbReference>
<dbReference type="InterPro" id="IPR006162">
    <property type="entry name" value="Ppantetheine_attach_site"/>
</dbReference>
<dbReference type="Pfam" id="PF00109">
    <property type="entry name" value="ketoacyl-synt"/>
    <property type="match status" value="2"/>
</dbReference>
<evidence type="ECO:0000259" key="12">
    <source>
        <dbReference type="PROSITE" id="PS52019"/>
    </source>
</evidence>
<dbReference type="SUPFAM" id="SSF53901">
    <property type="entry name" value="Thiolase-like"/>
    <property type="match status" value="2"/>
</dbReference>
<dbReference type="SMART" id="SM00827">
    <property type="entry name" value="PKS_AT"/>
    <property type="match status" value="2"/>
</dbReference>
<dbReference type="FunFam" id="3.40.47.10:FF:000019">
    <property type="entry name" value="Polyketide synthase type I"/>
    <property type="match status" value="2"/>
</dbReference>
<dbReference type="GO" id="GO:0006633">
    <property type="term" value="P:fatty acid biosynthetic process"/>
    <property type="evidence" value="ECO:0007669"/>
    <property type="project" value="InterPro"/>
</dbReference>
<dbReference type="FunFam" id="3.90.180.10:FF:000032">
    <property type="entry name" value="Probable polyketide synthase pks1"/>
    <property type="match status" value="1"/>
</dbReference>
<dbReference type="PROSITE" id="PS50075">
    <property type="entry name" value="CARRIER"/>
    <property type="match status" value="2"/>
</dbReference>
<dbReference type="Pfam" id="PF21089">
    <property type="entry name" value="PKS_DH_N"/>
    <property type="match status" value="1"/>
</dbReference>
<dbReference type="Gene3D" id="3.30.70.3290">
    <property type="match status" value="2"/>
</dbReference>
<dbReference type="InterPro" id="IPR032821">
    <property type="entry name" value="PKS_assoc"/>
</dbReference>
<dbReference type="InterPro" id="IPR036291">
    <property type="entry name" value="NAD(P)-bd_dom_sf"/>
</dbReference>
<accession>A0A2G1XKZ0</accession>
<evidence type="ECO:0000259" key="10">
    <source>
        <dbReference type="PROSITE" id="PS50075"/>
    </source>
</evidence>
<dbReference type="InterPro" id="IPR009081">
    <property type="entry name" value="PP-bd_ACP"/>
</dbReference>
<dbReference type="PROSITE" id="PS52004">
    <property type="entry name" value="KS3_2"/>
    <property type="match status" value="2"/>
</dbReference>
<gene>
    <name evidence="13" type="ORF">BLA24_12245</name>
</gene>
<evidence type="ECO:0000313" key="13">
    <source>
        <dbReference type="EMBL" id="PHQ51841.1"/>
    </source>
</evidence>
<keyword evidence="7" id="KW-0511">Multifunctional enzyme</keyword>
<dbReference type="Pfam" id="PF18369">
    <property type="entry name" value="PKS_DE"/>
    <property type="match status" value="1"/>
</dbReference>
<dbReference type="SUPFAM" id="SSF47336">
    <property type="entry name" value="ACP-like"/>
    <property type="match status" value="2"/>
</dbReference>
<dbReference type="Pfam" id="PF08240">
    <property type="entry name" value="ADH_N"/>
    <property type="match status" value="1"/>
</dbReference>
<feature type="domain" description="Ketosynthase family 3 (KS3)" evidence="11">
    <location>
        <begin position="1559"/>
        <end position="1978"/>
    </location>
</feature>
<keyword evidence="8" id="KW-0012">Acyltransferase</keyword>
<dbReference type="SUPFAM" id="SSF55048">
    <property type="entry name" value="Probable ACP-binding domain of malonyl-CoA ACP transacylase"/>
    <property type="match status" value="2"/>
</dbReference>
<evidence type="ECO:0000256" key="4">
    <source>
        <dbReference type="ARBA" id="ARBA00022553"/>
    </source>
</evidence>
<dbReference type="Gene3D" id="1.10.1200.10">
    <property type="entry name" value="ACP-like"/>
    <property type="match status" value="2"/>
</dbReference>
<dbReference type="SMART" id="SM01294">
    <property type="entry name" value="PKS_PP_betabranch"/>
    <property type="match status" value="2"/>
</dbReference>
<dbReference type="InterPro" id="IPR020807">
    <property type="entry name" value="PKS_DH"/>
</dbReference>
<feature type="active site" description="Proton acceptor; for dehydratase activity" evidence="9">
    <location>
        <position position="2471"/>
    </location>
</feature>
<dbReference type="GO" id="GO:0031177">
    <property type="term" value="F:phosphopantetheine binding"/>
    <property type="evidence" value="ECO:0007669"/>
    <property type="project" value="InterPro"/>
</dbReference>
<dbReference type="PROSITE" id="PS00606">
    <property type="entry name" value="KS3_1"/>
    <property type="match status" value="2"/>
</dbReference>
<keyword evidence="5" id="KW-0808">Transferase</keyword>
<dbReference type="Pfam" id="PF16197">
    <property type="entry name" value="KAsynt_C_assoc"/>
    <property type="match status" value="2"/>
</dbReference>
<dbReference type="Pfam" id="PF13602">
    <property type="entry name" value="ADH_zinc_N_2"/>
    <property type="match status" value="1"/>
</dbReference>
<dbReference type="InterPro" id="IPR042104">
    <property type="entry name" value="PKS_dehydratase_sf"/>
</dbReference>
<dbReference type="GO" id="GO:0004312">
    <property type="term" value="F:fatty acid synthase activity"/>
    <property type="evidence" value="ECO:0007669"/>
    <property type="project" value="TreeGrafter"/>
</dbReference>
<reference evidence="13 14" key="1">
    <citation type="journal article" date="2017" name="Biochemistry">
        <title>Identification of the Biosynthetic Pathway for the Antibiotic Bicyclomycin.</title>
        <authorList>
            <person name="Patteson J."/>
            <person name="Cai W."/>
            <person name="Johnson R.A."/>
            <person name="Santa Maria K."/>
            <person name="Li B."/>
        </authorList>
    </citation>
    <scope>NUCLEOTIDE SEQUENCE [LARGE SCALE GENOMIC DNA]</scope>
    <source>
        <strain evidence="13 14">ATCC 21532</strain>
    </source>
</reference>
<dbReference type="InterPro" id="IPR036736">
    <property type="entry name" value="ACP-like_sf"/>
</dbReference>
<dbReference type="Gene3D" id="3.90.180.10">
    <property type="entry name" value="Medium-chain alcohol dehydrogenases, catalytic domain"/>
    <property type="match status" value="1"/>
</dbReference>
<dbReference type="InterPro" id="IPR050091">
    <property type="entry name" value="PKS_NRPS_Biosynth_Enz"/>
</dbReference>
<dbReference type="SUPFAM" id="SSF50129">
    <property type="entry name" value="GroES-like"/>
    <property type="match status" value="1"/>
</dbReference>
<protein>
    <submittedName>
        <fullName evidence="13">Uncharacterized protein</fullName>
    </submittedName>
</protein>
<name>A0A2G1XKZ0_STRCJ</name>
<feature type="region of interest" description="N-terminal hotdog fold" evidence="9">
    <location>
        <begin position="2439"/>
        <end position="2564"/>
    </location>
</feature>
<dbReference type="Gene3D" id="3.40.366.10">
    <property type="entry name" value="Malonyl-Coenzyme A Acyl Carrier Protein, domain 2"/>
    <property type="match status" value="2"/>
</dbReference>
<dbReference type="FunFam" id="3.40.50.720:FF:000209">
    <property type="entry name" value="Polyketide synthase Pks12"/>
    <property type="match status" value="1"/>
</dbReference>
<dbReference type="SMART" id="SM00825">
    <property type="entry name" value="PKS_KS"/>
    <property type="match status" value="2"/>
</dbReference>
<dbReference type="Gene3D" id="3.40.50.11460">
    <property type="match status" value="1"/>
</dbReference>
<dbReference type="CDD" id="cd05195">
    <property type="entry name" value="enoyl_red"/>
    <property type="match status" value="1"/>
</dbReference>
<keyword evidence="6" id="KW-0045">Antibiotic biosynthesis</keyword>
<evidence type="ECO:0000256" key="5">
    <source>
        <dbReference type="ARBA" id="ARBA00022679"/>
    </source>
</evidence>
<feature type="domain" description="Carrier" evidence="10">
    <location>
        <begin position="3533"/>
        <end position="3608"/>
    </location>
</feature>
<dbReference type="PANTHER" id="PTHR43775:SF51">
    <property type="entry name" value="INACTIVE PHENOLPHTHIOCEROL SYNTHESIS POLYKETIDE SYNTHASE TYPE I PKS1-RELATED"/>
    <property type="match status" value="1"/>
</dbReference>
<proteinExistence type="predicted"/>
<dbReference type="FunFam" id="3.40.366.10:FF:000002">
    <property type="entry name" value="Probable polyketide synthase 2"/>
    <property type="match status" value="2"/>
</dbReference>
<dbReference type="Pfam" id="PF14765">
    <property type="entry name" value="PS-DH"/>
    <property type="match status" value="1"/>
</dbReference>
<dbReference type="Proteomes" id="UP000222531">
    <property type="component" value="Unassembled WGS sequence"/>
</dbReference>
<dbReference type="PROSITE" id="PS52019">
    <property type="entry name" value="PKS_MFAS_DH"/>
    <property type="match status" value="1"/>
</dbReference>
<dbReference type="Gene3D" id="3.10.129.110">
    <property type="entry name" value="Polyketide synthase dehydratase"/>
    <property type="match status" value="1"/>
</dbReference>
<dbReference type="GO" id="GO:0016491">
    <property type="term" value="F:oxidoreductase activity"/>
    <property type="evidence" value="ECO:0007669"/>
    <property type="project" value="InterPro"/>
</dbReference>
<dbReference type="InterPro" id="IPR020806">
    <property type="entry name" value="PKS_PP-bd"/>
</dbReference>
<dbReference type="Pfam" id="PF00550">
    <property type="entry name" value="PP-binding"/>
    <property type="match status" value="2"/>
</dbReference>
<dbReference type="InterPro" id="IPR013968">
    <property type="entry name" value="PKS_KR"/>
</dbReference>
<dbReference type="InterPro" id="IPR018201">
    <property type="entry name" value="Ketoacyl_synth_AS"/>
</dbReference>
<evidence type="ECO:0000256" key="1">
    <source>
        <dbReference type="ARBA" id="ARBA00001957"/>
    </source>
</evidence>
<dbReference type="InterPro" id="IPR014031">
    <property type="entry name" value="Ketoacyl_synth_C"/>
</dbReference>
<organism evidence="13 14">
    <name type="scientific">Streptomyces cinnamoneus</name>
    <name type="common">Streptoverticillium cinnamoneum</name>
    <dbReference type="NCBI Taxonomy" id="53446"/>
    <lineage>
        <taxon>Bacteria</taxon>
        <taxon>Bacillati</taxon>
        <taxon>Actinomycetota</taxon>
        <taxon>Actinomycetes</taxon>
        <taxon>Kitasatosporales</taxon>
        <taxon>Streptomycetaceae</taxon>
        <taxon>Streptomyces</taxon>
        <taxon>Streptomyces cinnamoneus group</taxon>
    </lineage>
</organism>
<dbReference type="InterPro" id="IPR057326">
    <property type="entry name" value="KR_dom"/>
</dbReference>
<evidence type="ECO:0000256" key="3">
    <source>
        <dbReference type="ARBA" id="ARBA00022450"/>
    </source>
</evidence>
<dbReference type="PROSITE" id="PS00012">
    <property type="entry name" value="PHOSPHOPANTETHEINE"/>
    <property type="match status" value="2"/>
</dbReference>
<dbReference type="InterPro" id="IPR015083">
    <property type="entry name" value="NorB/c/GfsB-D-like_docking"/>
</dbReference>
<evidence type="ECO:0000256" key="6">
    <source>
        <dbReference type="ARBA" id="ARBA00023194"/>
    </source>
</evidence>
<evidence type="ECO:0000256" key="2">
    <source>
        <dbReference type="ARBA" id="ARBA00004792"/>
    </source>
</evidence>
<dbReference type="GO" id="GO:0008270">
    <property type="term" value="F:zinc ion binding"/>
    <property type="evidence" value="ECO:0007669"/>
    <property type="project" value="InterPro"/>
</dbReference>
<evidence type="ECO:0000256" key="8">
    <source>
        <dbReference type="ARBA" id="ARBA00023315"/>
    </source>
</evidence>
<keyword evidence="4" id="KW-0597">Phosphoprotein</keyword>
<dbReference type="GO" id="GO:0004315">
    <property type="term" value="F:3-oxoacyl-[acyl-carrier-protein] synthase activity"/>
    <property type="evidence" value="ECO:0007669"/>
    <property type="project" value="InterPro"/>
</dbReference>
<evidence type="ECO:0000313" key="14">
    <source>
        <dbReference type="Proteomes" id="UP000222531"/>
    </source>
</evidence>
<dbReference type="Pfam" id="PF00698">
    <property type="entry name" value="Acyl_transf_1"/>
    <property type="match status" value="2"/>
</dbReference>
<dbReference type="Pfam" id="PF02801">
    <property type="entry name" value="Ketoacyl-synt_C"/>
    <property type="match status" value="2"/>
</dbReference>
<dbReference type="SMART" id="SM00823">
    <property type="entry name" value="PKS_PP"/>
    <property type="match status" value="2"/>
</dbReference>
<feature type="domain" description="Carrier" evidence="10">
    <location>
        <begin position="1461"/>
        <end position="1539"/>
    </location>
</feature>
<dbReference type="CDD" id="cd00833">
    <property type="entry name" value="PKS"/>
    <property type="match status" value="2"/>
</dbReference>
<dbReference type="InterPro" id="IPR001227">
    <property type="entry name" value="Ac_transferase_dom_sf"/>
</dbReference>
<dbReference type="SUPFAM" id="SSF52151">
    <property type="entry name" value="FabD/lysophospholipase-like"/>
    <property type="match status" value="2"/>
</dbReference>
<dbReference type="InterPro" id="IPR016035">
    <property type="entry name" value="Acyl_Trfase/lysoPLipase"/>
</dbReference>
<keyword evidence="3" id="KW-0596">Phosphopantetheine</keyword>
<dbReference type="Gene3D" id="3.40.50.720">
    <property type="entry name" value="NAD(P)-binding Rossmann-like Domain"/>
    <property type="match status" value="2"/>
</dbReference>
<dbReference type="InterPro" id="IPR013154">
    <property type="entry name" value="ADH-like_N"/>
</dbReference>
<evidence type="ECO:0000259" key="11">
    <source>
        <dbReference type="PROSITE" id="PS52004"/>
    </source>
</evidence>
<dbReference type="Pfam" id="PF08990">
    <property type="entry name" value="Docking"/>
    <property type="match status" value="1"/>
</dbReference>
<dbReference type="SMART" id="SM00829">
    <property type="entry name" value="PKS_ER"/>
    <property type="match status" value="1"/>
</dbReference>
<comment type="caution">
    <text evidence="13">The sequence shown here is derived from an EMBL/GenBank/DDBJ whole genome shotgun (WGS) entry which is preliminary data.</text>
</comment>
<dbReference type="InterPro" id="IPR011032">
    <property type="entry name" value="GroES-like_sf"/>
</dbReference>
<dbReference type="Pfam" id="PF22953">
    <property type="entry name" value="SpnB_Rossmann"/>
    <property type="match status" value="1"/>
</dbReference>
<feature type="domain" description="PKS/mFAS DH" evidence="12">
    <location>
        <begin position="2439"/>
        <end position="2720"/>
    </location>
</feature>
<dbReference type="InterPro" id="IPR016036">
    <property type="entry name" value="Malonyl_transacylase_ACP-bd"/>
</dbReference>
<dbReference type="NCBIfam" id="NF045894">
    <property type="entry name" value="PKS_plus_SDR"/>
    <property type="match status" value="1"/>
</dbReference>
<dbReference type="InterPro" id="IPR049900">
    <property type="entry name" value="PKS_mFAS_DH"/>
</dbReference>
<dbReference type="InterPro" id="IPR055123">
    <property type="entry name" value="SpnB-like_Rossmann"/>
</dbReference>
<sequence>MENGDKLRDYLKRATTDLRHARRRVRELEDKDREPIAIVAMSCRYPGGVTSPEELWQLVASETDAVSAPPVNRGWGLEQAADPDSAAAVQGGFLHEADRFDPAFFGISPREALAMDPQQRLLLETAWEAFERAGIDPTSVRGERIGVFAGVMYHDYGARVIKVPEGFEDVAGYLGNGSAGSVASGRVSYTLGLEGPAVTVDTACSSSLVALHLAVQALRREECTMALAGGVTVMASPGIFGEFSRQGGLAGDGRCKAFADSADGMGAAEGVGLLLVERLSDARRNGHEVLAVVRGSAINQDGASNGLTAPNGPSQQRVIRQALAASGLSAAEVDAVEAHGTGTPLGDPIEAQALLATYGRSRPAEQPVWLGSVKSNLGHTQAAAGVAGIIKMVMAMRHGTLPRTLHAETPSSHVEWDSGAVRLLTEARPWPETGQPRRVAVSSFGISGTNAHTVLEQAPAAEESEEEPAAAPLPAPAVVPWVLSGKSDAALRAQAERLRDHLAARPELSPVDVAHSLVTGRAALEHRAVVVGGDLLEGVTAVAEGRPAGTTVQGTAYVTRGKVAFVFPGQGSQWVGMARELVDSSPVFAERMRECDAALSVFVDWSLFDVLGDESALERVDVVQPVLFAVMVSLAELWRSHGVNPAAVVGHSQGEIAAACVAGALSLEDAAKVVALRSKAILALSGLGGMVSVALPVEQVRERLTDGLSIAAVNGPKSVVVSGDVAELDALLAACEADEVRARRIPVDYASHSAHVEAIREELFTSLAGIAPRAAEVPFFSTVTADWCDTTGLDAEYWYTNLRETVRFEEATRALVEQGFRFFVEASAHPVLTVGVQETIEAVNGDAVVVGSLRRDEGGLSRFVTSAAEGWTRGLPVDWSTFVPGGQRVELPTYAFQRERFWLDAVSTDDLAAATADPADAAFWAAVEREDATELAGTLGLDDDVLNAVLPALSSWRRHRVDRARVDDWRYTVSWKPLAFAPSTAAPAGRWLLVTADGEGGEDDLRRLLTDRGAEVLSLTGTGCDREALAERLTALQTDAGEGLSGVLCLLGTDDTPHPAFPVLSQGLAATVALVQALGDAGVEAPLWLLTRGAVSVGRSDRLTSTAQSQVWGFGRVVGLEHPDRWGGLVDVPETLDERTGARLLGVLAGTAADEDQIAVRASGVFVRRLLRAPLGDAPVVRPWTPRGTVLITGGTGALGGHVARWAARGGAEHLVLTSRRGRETAGAAELEAELVELGARVTIAACDVADRDAVARLLAEHPPTAVVHAAGVGQLHPLMDTDLPAFAGILDAKVAGARHLDELLGETELDAFVLFSSNAGVWGGGGQGAYGAANAYLDALAEDRRARGLTATSVAWGAWGGGGMAAQGGTEEHLSKRGIGVMAPELAVSALVQAVEHDEAFVAVADVDWARFVPGFTAARPRPLIADIPEAAKALAVAVSDEVTGVSELAGRLAGLTEAEQVRLVLDLVRSEAAGVLGYGAAEAVEPSRAFREMGFDSLTAVEVRNRLAAATGLKLPATLVFDYPSPTVLADFLRREVTGQTGAAGSAAVSAAGGADDEPIAIVGMACRFPGDVRSPEQLWDLVASGTDAMTPFPAGRGWDVEALFGAGTTFTPEGGFVHDAAEFDAEFFGISPREAMAMDPQQRLLLESAWEVLERAGIDPTSLRGSQTGVFVGTASQGYGAAVAGVEEGVEGYLVTGDATAVMSGRLSYTLGLEGPAVTVDTACSSSLVALHLAAQSLRNGECTMALAGGVTVMINPMAFLEFSRQRGLAGNGRCKPFAEAADGTGWGEGVGLLLVERLSDARRNGHEVLAIVRGSAVNQDGASNGLTAPNGPSQQRVIRQALANAGLQPSDVDAVEAHGTGTTLGDPIEAQALLATYGQDRTEPLRLGSVKSNIGHTQSASGVAGIIKMVMAMRHGVLPESLHIDQPSTQVDWSAGAVELLTETIAWPETGHPRRAGVSSFGVSGTNVHTILEQAPEAAPVETAPAIEGVVPWVLSAKSEAGLREQAERLRERLDAGFSPLDVAYSLATTRTALEHRAVVVGTDQAAFRRGLDLLAEGTTGAGVFTGTARREGLTAILFSGQGSQRAGMGRELYGAFPVFAEALDAVCAEFDRVLDRPLREVLFEHGDALDQTGFTQPGLFALEVALYRLVEAWGVRPDYVTGHSIGELAAAHVAGVLTLEDAVTLVAARGRLMQALPTGGAMLAVGADEATVAAHLEGREAQVSIAAVNGPSSVVIAGDEDVVTELGETFAQLGHKTRRLRVSHAFHSPHMDAMLDDFRKVAEGLTYEQPRIPVVSNLTGQVEDVASADYWVRHVRGAVRFGEGVRWLEDQGVSVFLELGPDGVLSGMAQESLSDEPDLIAALRKDRPEPEALVTALGRLHVAGVTPDWNAFFAGRNARRVDLPTYAFQRKAYWPRAAVLTGDVSSIGQTGAGHPLLGAAVALADSDGYLLTGRLSRQTHPWITDHSVGGAVLLPGTAFVELAIRAGDQVGCDRVAELTLEAPLVLPERGGVHLQLVVGAADDTGSRTLTVHSRAEDASADHPWTRHASGLLAQDTGAQPEPLDVWPPADAEALDVDGFYERLAETGYGYGPAFQGLRAAWRRGDELFAEAEVAETDQADAARFALHPALFDSALHALGLASATEAGQEGTSSGTRLPFSWTGLRLHATGAPAVRVRLARDGSGAVAVTMADAAGHPVASVDALVFREVSGDQLAAARTADNDALFTVEWVTAEEAQPGDVPTGDVAVLGGYAGEAATRFADAFAGSGRSVRTFPGLAELAAADSVPEIVVLPCGDGSEPTAAAVHELTVHALGLLRAWADDERFAGSRLVVLTRGAIAAREGEGTTDPAAAAVWGLARSAQSENPGRFVLADLDGTPASHAALPAALAVDEPQVAVRGAEVLVPRLARAASGDALTPADGPWRIDCPERGTLANVTVVPFPEYAAELGVGQVRIAVRAAGVNFRDVLIALGMYPGEAVMGGEAAGVVTEVAPDVTGLAVGDRVMGMVEKAFGPVAVADRRLVARMPDDWSFEHAASTPAVFLTAYYALRDLAELRPGQKILVHAGAGGVGMAAIQLARHLGAEVFATASPAKWDALRELGLDDDHIASSRDLDFEAKFLISTDGAGVDVVLDSLAREFVDASLRLMPRGGRFLEMGKADVRDPEQVAAEHPGVVYRSFDLGDAGPDGIQRMLLELLGLFGQGALTPLPVRTWDVRQARTALRYVSQAKHVGKIVLTVPRQLDPEGTVLITGATGTLGGLLARHLVTERGVRHLLLLSRRGRDAEGAAELEAELTGLGAEVRFAACDAADRDALADVLGSLERPLTGVVHTAGVVDDGVLSSLTPERVSAVLRPKVDAALNLHELTRDQDLAMFVLFSSAAATFGGAGQGNYAAANAFLDALAQYRRAQGLAGQSLAWGMWAQRSAMTGELGEADLARMNRGGIGALSTEQGMSLFDDATASDRALLVPVRLDLAQLREQGPALPHLFRGLVRVQARRTAAAAVRDERKQGPSLAEQLAGLTEQQRLTVLADLVAQHVASVLGYPSAASVDHKRPFQEMGFDSLTSVELRNRMNTATGLHLPPTLVFDNPTPEALAAHLLDEIPLDDVHAVAPLHAELDKLESMLSTVTLEADDRAQVEARLRAFLAKCADGAEADDAVGDNSDLAAATADEIFDLIDNELGTV</sequence>
<dbReference type="SMART" id="SM00822">
    <property type="entry name" value="PKS_KR"/>
    <property type="match status" value="2"/>
</dbReference>
<dbReference type="InterPro" id="IPR020841">
    <property type="entry name" value="PKS_Beta-ketoAc_synthase_dom"/>
</dbReference>
<comment type="cofactor">
    <cofactor evidence="1">
        <name>pantetheine 4'-phosphate</name>
        <dbReference type="ChEBI" id="CHEBI:47942"/>
    </cofactor>
</comment>
<dbReference type="InterPro" id="IPR041618">
    <property type="entry name" value="PKS_DE"/>
</dbReference>